<dbReference type="Gene3D" id="3.90.550.10">
    <property type="entry name" value="Spore Coat Polysaccharide Biosynthesis Protein SpsA, Chain A"/>
    <property type="match status" value="1"/>
</dbReference>
<evidence type="ECO:0000259" key="1">
    <source>
        <dbReference type="Pfam" id="PF00483"/>
    </source>
</evidence>
<sequence>MSDKCTNKSKMLVVLCLAGTGQRFLDEGITTPKYFLKHPKNKTSILELIIKNLQLGGCNDFLLIVNKRHKNWKDEFIKVEKNLNIDFKIYFTEDTAGQAETAYLATNLINDHHMDLVNLPIAFHNGDTILKNRDFRIIPNEIESGCYGLIDTFNSSLRDFSYLLKDDRGYVKDIKEKEVISNMATSGFYGFLSSAFYNKIYKDTDFSDEERYISSVYKTMLRLGYKISNLHNNEDGDTLILGTPKDYKAWIKHE</sequence>
<reference evidence="2" key="1">
    <citation type="submission" date="2018-05" db="EMBL/GenBank/DDBJ databases">
        <authorList>
            <person name="Lanie J.A."/>
            <person name="Ng W.-L."/>
            <person name="Kazmierczak K.M."/>
            <person name="Andrzejewski T.M."/>
            <person name="Davidsen T.M."/>
            <person name="Wayne K.J."/>
            <person name="Tettelin H."/>
            <person name="Glass J.I."/>
            <person name="Rusch D."/>
            <person name="Podicherti R."/>
            <person name="Tsui H.-C.T."/>
            <person name="Winkler M.E."/>
        </authorList>
    </citation>
    <scope>NUCLEOTIDE SEQUENCE</scope>
</reference>
<accession>A0A382MUR2</accession>
<feature type="domain" description="Nucleotidyl transferase" evidence="1">
    <location>
        <begin position="18"/>
        <end position="229"/>
    </location>
</feature>
<name>A0A382MUR2_9ZZZZ</name>
<proteinExistence type="predicted"/>
<protein>
    <recommendedName>
        <fullName evidence="1">Nucleotidyl transferase domain-containing protein</fullName>
    </recommendedName>
</protein>
<dbReference type="SUPFAM" id="SSF53448">
    <property type="entry name" value="Nucleotide-diphospho-sugar transferases"/>
    <property type="match status" value="1"/>
</dbReference>
<dbReference type="EMBL" id="UINC01095623">
    <property type="protein sequence ID" value="SVC51855.1"/>
    <property type="molecule type" value="Genomic_DNA"/>
</dbReference>
<dbReference type="InterPro" id="IPR029044">
    <property type="entry name" value="Nucleotide-diphossugar_trans"/>
</dbReference>
<evidence type="ECO:0000313" key="2">
    <source>
        <dbReference type="EMBL" id="SVC51855.1"/>
    </source>
</evidence>
<organism evidence="2">
    <name type="scientific">marine metagenome</name>
    <dbReference type="NCBI Taxonomy" id="408172"/>
    <lineage>
        <taxon>unclassified sequences</taxon>
        <taxon>metagenomes</taxon>
        <taxon>ecological metagenomes</taxon>
    </lineage>
</organism>
<dbReference type="AlphaFoldDB" id="A0A382MUR2"/>
<gene>
    <name evidence="2" type="ORF">METZ01_LOCUS304709</name>
</gene>
<dbReference type="Pfam" id="PF00483">
    <property type="entry name" value="NTP_transferase"/>
    <property type="match status" value="1"/>
</dbReference>
<dbReference type="InterPro" id="IPR005835">
    <property type="entry name" value="NTP_transferase_dom"/>
</dbReference>